<evidence type="ECO:0000313" key="4">
    <source>
        <dbReference type="Proteomes" id="UP000184432"/>
    </source>
</evidence>
<reference evidence="4" key="1">
    <citation type="submission" date="2016-11" db="EMBL/GenBank/DDBJ databases">
        <authorList>
            <person name="Varghese N."/>
            <person name="Submissions S."/>
        </authorList>
    </citation>
    <scope>NUCLEOTIDE SEQUENCE [LARGE SCALE GENOMIC DNA]</scope>
    <source>
        <strain evidence="4">DSM 22623</strain>
    </source>
</reference>
<feature type="chain" id="PRO_5012070592" evidence="2">
    <location>
        <begin position="22"/>
        <end position="281"/>
    </location>
</feature>
<dbReference type="RefSeq" id="WP_073319320.1">
    <property type="nucleotide sequence ID" value="NZ_FQYP01000008.1"/>
</dbReference>
<feature type="coiled-coil region" evidence="1">
    <location>
        <begin position="115"/>
        <end position="149"/>
    </location>
</feature>
<keyword evidence="4" id="KW-1185">Reference proteome</keyword>
<proteinExistence type="predicted"/>
<evidence type="ECO:0000313" key="3">
    <source>
        <dbReference type="EMBL" id="SHJ40785.1"/>
    </source>
</evidence>
<dbReference type="OrthoDB" id="1038500at2"/>
<dbReference type="EMBL" id="FQYP01000008">
    <property type="protein sequence ID" value="SHJ40785.1"/>
    <property type="molecule type" value="Genomic_DNA"/>
</dbReference>
<keyword evidence="2" id="KW-0732">Signal</keyword>
<feature type="signal peptide" evidence="2">
    <location>
        <begin position="1"/>
        <end position="21"/>
    </location>
</feature>
<organism evidence="3 4">
    <name type="scientific">Aquimarina spongiae</name>
    <dbReference type="NCBI Taxonomy" id="570521"/>
    <lineage>
        <taxon>Bacteria</taxon>
        <taxon>Pseudomonadati</taxon>
        <taxon>Bacteroidota</taxon>
        <taxon>Flavobacteriia</taxon>
        <taxon>Flavobacteriales</taxon>
        <taxon>Flavobacteriaceae</taxon>
        <taxon>Aquimarina</taxon>
    </lineage>
</organism>
<dbReference type="InterPro" id="IPR022298">
    <property type="entry name" value="Conjug_transposon_TraN"/>
</dbReference>
<evidence type="ECO:0000256" key="2">
    <source>
        <dbReference type="SAM" id="SignalP"/>
    </source>
</evidence>
<dbReference type="Pfam" id="PF13595">
    <property type="entry name" value="DUF4138"/>
    <property type="match status" value="1"/>
</dbReference>
<keyword evidence="1" id="KW-0175">Coiled coil</keyword>
<sequence length="281" mass="32464">MKKQLILLLILLFGISNTINSQNHLVPLEQLDTIRVSDIKTTHLIFDQQIEYLDVGSPFFVADTTKQMVKLKHIGQELVDVRTQLSNLTVITKDGGYYSFILAYQRLLQHLTYKVKRTEEFADAVQDKIQKEEDEAKALEALCNKLDKNYNNKIHLKNGKSGDIRVRVTGIFYVNEKIGLRIELKNESTIDFDIDHILFRTKLKKRFAKDYLYQERVIHPSGICSDNFEIAGQGQQNITLIFDKFMLNEKEKLSIDIFETNGGRSATMIIPREELLNPKVL</sequence>
<dbReference type="STRING" id="570521.SAMN04488508_108202"/>
<name>A0A1M6J270_9FLAO</name>
<evidence type="ECO:0000256" key="1">
    <source>
        <dbReference type="SAM" id="Coils"/>
    </source>
</evidence>
<gene>
    <name evidence="3" type="ORF">SAMN04488508_108202</name>
</gene>
<dbReference type="Proteomes" id="UP000184432">
    <property type="component" value="Unassembled WGS sequence"/>
</dbReference>
<protein>
    <submittedName>
        <fullName evidence="3">Bacteroides conjugative transposon TraN protein</fullName>
    </submittedName>
</protein>
<dbReference type="AlphaFoldDB" id="A0A1M6J270"/>
<accession>A0A1M6J270</accession>